<dbReference type="AlphaFoldDB" id="A0AAD7JUG6"/>
<keyword evidence="3" id="KW-1185">Reference proteome</keyword>
<proteinExistence type="predicted"/>
<organism evidence="2 3">
    <name type="scientific">Mycena metata</name>
    <dbReference type="NCBI Taxonomy" id="1033252"/>
    <lineage>
        <taxon>Eukaryota</taxon>
        <taxon>Fungi</taxon>
        <taxon>Dikarya</taxon>
        <taxon>Basidiomycota</taxon>
        <taxon>Agaricomycotina</taxon>
        <taxon>Agaricomycetes</taxon>
        <taxon>Agaricomycetidae</taxon>
        <taxon>Agaricales</taxon>
        <taxon>Marasmiineae</taxon>
        <taxon>Mycenaceae</taxon>
        <taxon>Mycena</taxon>
    </lineage>
</organism>
<dbReference type="Proteomes" id="UP001215598">
    <property type="component" value="Unassembled WGS sequence"/>
</dbReference>
<evidence type="ECO:0000313" key="2">
    <source>
        <dbReference type="EMBL" id="KAJ7770757.1"/>
    </source>
</evidence>
<sequence length="214" mass="23938">MHTVSFARRDSHFAEPEAPPLPVVQLLIHTDFATPPSTVLSIHEDFGPSTQKRVKFDEDMHPYPPLVNYAEQVPVPSHPSTKAVESHPGWDCEPRETQKIKNFIHALAGRMLDESKSYKNQDDESLAEVIRQAAQQFPVLRKYEDAWGTRCILMSHLKNTTNKAAHKAAKDVVDTVTDIGQHVKKGKGKATNKATKEAPSGRRLRSSDTALKLE</sequence>
<dbReference type="EMBL" id="JARKIB010000016">
    <property type="protein sequence ID" value="KAJ7770757.1"/>
    <property type="molecule type" value="Genomic_DNA"/>
</dbReference>
<protein>
    <submittedName>
        <fullName evidence="2">Uncharacterized protein</fullName>
    </submittedName>
</protein>
<name>A0AAD7JUG6_9AGAR</name>
<accession>A0AAD7JUG6</accession>
<reference evidence="2" key="1">
    <citation type="submission" date="2023-03" db="EMBL/GenBank/DDBJ databases">
        <title>Massive genome expansion in bonnet fungi (Mycena s.s.) driven by repeated elements and novel gene families across ecological guilds.</title>
        <authorList>
            <consortium name="Lawrence Berkeley National Laboratory"/>
            <person name="Harder C.B."/>
            <person name="Miyauchi S."/>
            <person name="Viragh M."/>
            <person name="Kuo A."/>
            <person name="Thoen E."/>
            <person name="Andreopoulos B."/>
            <person name="Lu D."/>
            <person name="Skrede I."/>
            <person name="Drula E."/>
            <person name="Henrissat B."/>
            <person name="Morin E."/>
            <person name="Kohler A."/>
            <person name="Barry K."/>
            <person name="LaButti K."/>
            <person name="Morin E."/>
            <person name="Salamov A."/>
            <person name="Lipzen A."/>
            <person name="Mereny Z."/>
            <person name="Hegedus B."/>
            <person name="Baldrian P."/>
            <person name="Stursova M."/>
            <person name="Weitz H."/>
            <person name="Taylor A."/>
            <person name="Grigoriev I.V."/>
            <person name="Nagy L.G."/>
            <person name="Martin F."/>
            <person name="Kauserud H."/>
        </authorList>
    </citation>
    <scope>NUCLEOTIDE SEQUENCE</scope>
    <source>
        <strain evidence="2">CBHHK182m</strain>
    </source>
</reference>
<evidence type="ECO:0000256" key="1">
    <source>
        <dbReference type="SAM" id="MobiDB-lite"/>
    </source>
</evidence>
<feature type="region of interest" description="Disordered" evidence="1">
    <location>
        <begin position="181"/>
        <end position="214"/>
    </location>
</feature>
<comment type="caution">
    <text evidence="2">The sequence shown here is derived from an EMBL/GenBank/DDBJ whole genome shotgun (WGS) entry which is preliminary data.</text>
</comment>
<gene>
    <name evidence="2" type="ORF">B0H16DRAFT_1715415</name>
</gene>
<evidence type="ECO:0000313" key="3">
    <source>
        <dbReference type="Proteomes" id="UP001215598"/>
    </source>
</evidence>